<protein>
    <recommendedName>
        <fullName evidence="7">Isoprenylcysteine carboxylmethyltransferase family protein</fullName>
    </recommendedName>
</protein>
<proteinExistence type="predicted"/>
<dbReference type="EMBL" id="BAABBB010000009">
    <property type="protein sequence ID" value="GAA3533197.1"/>
    <property type="molecule type" value="Genomic_DNA"/>
</dbReference>
<dbReference type="InterPro" id="IPR007318">
    <property type="entry name" value="Phopholipid_MeTrfase"/>
</dbReference>
<accession>A0ABP6VG83</accession>
<reference evidence="6" key="1">
    <citation type="journal article" date="2019" name="Int. J. Syst. Evol. Microbiol.">
        <title>The Global Catalogue of Microorganisms (GCM) 10K type strain sequencing project: providing services to taxonomists for standard genome sequencing and annotation.</title>
        <authorList>
            <consortium name="The Broad Institute Genomics Platform"/>
            <consortium name="The Broad Institute Genome Sequencing Center for Infectious Disease"/>
            <person name="Wu L."/>
            <person name="Ma J."/>
        </authorList>
    </citation>
    <scope>NUCLEOTIDE SEQUENCE [LARGE SCALE GENOMIC DNA]</scope>
    <source>
        <strain evidence="6">JCM 17460</strain>
    </source>
</reference>
<evidence type="ECO:0000256" key="1">
    <source>
        <dbReference type="ARBA" id="ARBA00004127"/>
    </source>
</evidence>
<evidence type="ECO:0000256" key="4">
    <source>
        <dbReference type="ARBA" id="ARBA00023136"/>
    </source>
</evidence>
<organism evidence="5 6">
    <name type="scientific">Nocardioides daeguensis</name>
    <dbReference type="NCBI Taxonomy" id="908359"/>
    <lineage>
        <taxon>Bacteria</taxon>
        <taxon>Bacillati</taxon>
        <taxon>Actinomycetota</taxon>
        <taxon>Actinomycetes</taxon>
        <taxon>Propionibacteriales</taxon>
        <taxon>Nocardioidaceae</taxon>
        <taxon>Nocardioides</taxon>
    </lineage>
</organism>
<evidence type="ECO:0000313" key="5">
    <source>
        <dbReference type="EMBL" id="GAA3533197.1"/>
    </source>
</evidence>
<evidence type="ECO:0000256" key="2">
    <source>
        <dbReference type="ARBA" id="ARBA00022692"/>
    </source>
</evidence>
<gene>
    <name evidence="5" type="ORF">GCM10022263_21980</name>
</gene>
<keyword evidence="2" id="KW-0812">Transmembrane</keyword>
<name>A0ABP6VG83_9ACTN</name>
<keyword evidence="3" id="KW-1133">Transmembrane helix</keyword>
<keyword evidence="6" id="KW-1185">Reference proteome</keyword>
<dbReference type="Proteomes" id="UP001500301">
    <property type="component" value="Unassembled WGS sequence"/>
</dbReference>
<sequence length="149" mass="15642">MPVVPPPVFALAAGIAQHLLAPDRPAGGARKLASAGIAVAALGLDASAVAAFRRHHTTVNPLDPARASSMVTGGAYRLTRNPMYVGMAGLLTAHAVRRGGWLTPLPAAAFVVLVDRLQIPAEEAAMEANFGEAYARYRARVSRWLPVRA</sequence>
<comment type="subcellular location">
    <subcellularLocation>
        <location evidence="1">Endomembrane system</location>
        <topology evidence="1">Multi-pass membrane protein</topology>
    </subcellularLocation>
</comment>
<evidence type="ECO:0008006" key="7">
    <source>
        <dbReference type="Google" id="ProtNLM"/>
    </source>
</evidence>
<dbReference type="RefSeq" id="WP_218236230.1">
    <property type="nucleotide sequence ID" value="NZ_BAABBB010000009.1"/>
</dbReference>
<evidence type="ECO:0000256" key="3">
    <source>
        <dbReference type="ARBA" id="ARBA00022989"/>
    </source>
</evidence>
<keyword evidence="4" id="KW-0472">Membrane</keyword>
<comment type="caution">
    <text evidence="5">The sequence shown here is derived from an EMBL/GenBank/DDBJ whole genome shotgun (WGS) entry which is preliminary data.</text>
</comment>
<evidence type="ECO:0000313" key="6">
    <source>
        <dbReference type="Proteomes" id="UP001500301"/>
    </source>
</evidence>
<dbReference type="Pfam" id="PF04191">
    <property type="entry name" value="PEMT"/>
    <property type="match status" value="1"/>
</dbReference>